<protein>
    <recommendedName>
        <fullName evidence="3">Haem-binding uptake Tiki superfamily ChaN domain-containing protein</fullName>
    </recommendedName>
</protein>
<dbReference type="RefSeq" id="WP_213680803.1">
    <property type="nucleotide sequence ID" value="NZ_CP074572.1"/>
</dbReference>
<gene>
    <name evidence="1" type="ORF">KHX94_11915</name>
</gene>
<reference evidence="1 2" key="1">
    <citation type="journal article" date="2012" name="Int. J. Syst. Evol. Microbiol.">
        <title>Shewanella dokdonensis sp. nov., isolated from seawater.</title>
        <authorList>
            <person name="Sung H.R."/>
            <person name="Yoon J.H."/>
            <person name="Ghim S.Y."/>
        </authorList>
    </citation>
    <scope>NUCLEOTIDE SEQUENCE [LARGE SCALE GENOMIC DNA]</scope>
    <source>
        <strain evidence="1 2">DSM 23626</strain>
    </source>
</reference>
<evidence type="ECO:0000313" key="2">
    <source>
        <dbReference type="Proteomes" id="UP000676428"/>
    </source>
</evidence>
<accession>A0ABX8DD28</accession>
<proteinExistence type="predicted"/>
<keyword evidence="2" id="KW-1185">Reference proteome</keyword>
<evidence type="ECO:0008006" key="3">
    <source>
        <dbReference type="Google" id="ProtNLM"/>
    </source>
</evidence>
<dbReference type="EMBL" id="CP074572">
    <property type="protein sequence ID" value="QVK22146.1"/>
    <property type="molecule type" value="Genomic_DNA"/>
</dbReference>
<name>A0ABX8DD28_9GAMM</name>
<dbReference type="Proteomes" id="UP000676428">
    <property type="component" value="Chromosome"/>
</dbReference>
<organism evidence="1 2">
    <name type="scientific">Shewanella dokdonensis</name>
    <dbReference type="NCBI Taxonomy" id="712036"/>
    <lineage>
        <taxon>Bacteria</taxon>
        <taxon>Pseudomonadati</taxon>
        <taxon>Pseudomonadota</taxon>
        <taxon>Gammaproteobacteria</taxon>
        <taxon>Alteromonadales</taxon>
        <taxon>Shewanellaceae</taxon>
        <taxon>Shewanella</taxon>
    </lineage>
</organism>
<evidence type="ECO:0000313" key="1">
    <source>
        <dbReference type="EMBL" id="QVK22146.1"/>
    </source>
</evidence>
<sequence length="301" mass="34203">MNRTMHQQLSQGRLVALGDVHGSPFVVQQLLDFLADEVNWQQVDDIAVEFGNQRYQALADRYILQGEALPLTDVRAIWRNTLYFMAWQYAVYEQLVVQLHEWNLQRSHKVRLVLTEPELDWQTLDLAAWQQHVAEREAGYQRLIEQQVIAKKHRAILLFGTFHLMKQPVQLSGRSADKFTSLVASLCRSYPDLIYVIWPRMAGDQVVAIADAAPYLLPLAGSSLGQIPLRQLTGRVAAQDDTAMAAIADAYLYLADVSRDAPPSAAAVSDATWQQELQRRAKILGGRSQQQITQWLQRYAH</sequence>